<evidence type="ECO:0000313" key="2">
    <source>
        <dbReference type="EMBL" id="GEQ50626.1"/>
    </source>
</evidence>
<dbReference type="EMBL" id="BKBQ01000076">
    <property type="protein sequence ID" value="GEQ55633.1"/>
    <property type="molecule type" value="Genomic_DNA"/>
</dbReference>
<dbReference type="GeneID" id="39471497"/>
<feature type="transmembrane region" description="Helical" evidence="1">
    <location>
        <begin position="7"/>
        <end position="27"/>
    </location>
</feature>
<evidence type="ECO:0008006" key="6">
    <source>
        <dbReference type="Google" id="ProtNLM"/>
    </source>
</evidence>
<dbReference type="AlphaFoldDB" id="A0AAN4UE12"/>
<evidence type="ECO:0000256" key="1">
    <source>
        <dbReference type="SAM" id="Phobius"/>
    </source>
</evidence>
<dbReference type="RefSeq" id="WP_022797276.1">
    <property type="nucleotide sequence ID" value="NZ_BJYN01000102.1"/>
</dbReference>
<sequence>MKYLKKIISGAFIGVGIGFTLNLIFSFLNGEYYPGIPSFLNQYDSMLIAITVQTLIYMSLGIIQSFSTDIMNNQKRSLLSNTIIHFSIIFLPLLIVAYILHWGRDLLGLLVIGFSILVVYFIIWVVSYLSIKSQIDKINQTISKKDK</sequence>
<keyword evidence="1" id="KW-1133">Transmembrane helix</keyword>
<keyword evidence="1" id="KW-0472">Membrane</keyword>
<organism evidence="3 4">
    <name type="scientific">Tetragenococcus koreensis</name>
    <dbReference type="NCBI Taxonomy" id="290335"/>
    <lineage>
        <taxon>Bacteria</taxon>
        <taxon>Bacillati</taxon>
        <taxon>Bacillota</taxon>
        <taxon>Bacilli</taxon>
        <taxon>Lactobacillales</taxon>
        <taxon>Enterococcaceae</taxon>
        <taxon>Tetragenococcus</taxon>
    </lineage>
</organism>
<accession>A0AAN4UE12</accession>
<feature type="transmembrane region" description="Helical" evidence="1">
    <location>
        <begin position="78"/>
        <end position="100"/>
    </location>
</feature>
<keyword evidence="5" id="KW-1185">Reference proteome</keyword>
<proteinExistence type="predicted"/>
<protein>
    <recommendedName>
        <fullName evidence="6">DUF3021 domain-containing protein</fullName>
    </recommendedName>
</protein>
<gene>
    <name evidence="2" type="ORF">TK11N_24780</name>
    <name evidence="3" type="ORF">TK2N_24770</name>
</gene>
<reference evidence="3" key="1">
    <citation type="submission" date="2019-08" db="EMBL/GenBank/DDBJ databases">
        <authorList>
            <person name="Ishikawa M."/>
            <person name="Suzuki T."/>
            <person name="Matsutani M."/>
        </authorList>
    </citation>
    <scope>NUCLEOTIDE SEQUENCE</scope>
    <source>
        <strain evidence="3">7C1</strain>
        <strain evidence="2">8C4</strain>
    </source>
</reference>
<dbReference type="EMBL" id="BKBO01000076">
    <property type="protein sequence ID" value="GEQ50626.1"/>
    <property type="molecule type" value="Genomic_DNA"/>
</dbReference>
<evidence type="ECO:0000313" key="4">
    <source>
        <dbReference type="Proteomes" id="UP000886597"/>
    </source>
</evidence>
<feature type="transmembrane region" description="Helical" evidence="1">
    <location>
        <begin position="106"/>
        <end position="131"/>
    </location>
</feature>
<keyword evidence="1" id="KW-0812">Transmembrane</keyword>
<dbReference type="Pfam" id="PF11457">
    <property type="entry name" value="DUF3021"/>
    <property type="match status" value="1"/>
</dbReference>
<feature type="transmembrane region" description="Helical" evidence="1">
    <location>
        <begin position="47"/>
        <end position="66"/>
    </location>
</feature>
<reference evidence="3" key="2">
    <citation type="journal article" date="2020" name="Int. Dairy J.">
        <title>Lactic acid bacterial diversity in Brie cheese focusing on salt concentration and pH of isolation medium and characterisation of halophilic and alkaliphilic lactic acid bacterial isolates.</title>
        <authorList>
            <person name="Unno R."/>
            <person name="Matsutani M."/>
            <person name="Suzuki T."/>
            <person name="Kodama K."/>
            <person name="Matsushita H."/>
            <person name="Yamasato K."/>
            <person name="Koizumi Y."/>
            <person name="Ishikawa M."/>
        </authorList>
    </citation>
    <scope>NUCLEOTIDE SEQUENCE</scope>
    <source>
        <strain evidence="3">7C1</strain>
        <strain evidence="2">8C4</strain>
    </source>
</reference>
<dbReference type="Proteomes" id="UP000886607">
    <property type="component" value="Unassembled WGS sequence"/>
</dbReference>
<name>A0AAN4UE12_9ENTE</name>
<dbReference type="InterPro" id="IPR021560">
    <property type="entry name" value="DUF3021"/>
</dbReference>
<evidence type="ECO:0000313" key="5">
    <source>
        <dbReference type="Proteomes" id="UP000886607"/>
    </source>
</evidence>
<comment type="caution">
    <text evidence="3">The sequence shown here is derived from an EMBL/GenBank/DDBJ whole genome shotgun (WGS) entry which is preliminary data.</text>
</comment>
<evidence type="ECO:0000313" key="3">
    <source>
        <dbReference type="EMBL" id="GEQ55633.1"/>
    </source>
</evidence>
<dbReference type="KEGG" id="tkr:C7K43_13155"/>
<dbReference type="Proteomes" id="UP000886597">
    <property type="component" value="Unassembled WGS sequence"/>
</dbReference>